<dbReference type="SUPFAM" id="SSF52540">
    <property type="entry name" value="P-loop containing nucleoside triphosphate hydrolases"/>
    <property type="match status" value="2"/>
</dbReference>
<dbReference type="GO" id="GO:0003723">
    <property type="term" value="F:RNA binding"/>
    <property type="evidence" value="ECO:0007669"/>
    <property type="project" value="UniProtKB-KW"/>
</dbReference>
<dbReference type="InterPro" id="IPR001650">
    <property type="entry name" value="Helicase_C-like"/>
</dbReference>
<keyword evidence="6" id="KW-0547">Nucleotide-binding</keyword>
<dbReference type="PANTHER" id="PTHR47959">
    <property type="entry name" value="ATP-DEPENDENT RNA HELICASE RHLE-RELATED"/>
    <property type="match status" value="1"/>
</dbReference>
<evidence type="ECO:0000259" key="19">
    <source>
        <dbReference type="PROSITE" id="PS51194"/>
    </source>
</evidence>
<dbReference type="EMBL" id="KV453841">
    <property type="protein sequence ID" value="ODV92287.1"/>
    <property type="molecule type" value="Genomic_DNA"/>
</dbReference>
<evidence type="ECO:0000256" key="4">
    <source>
        <dbReference type="ARBA" id="ARBA00022517"/>
    </source>
</evidence>
<evidence type="ECO:0000256" key="2">
    <source>
        <dbReference type="ARBA" id="ARBA00004604"/>
    </source>
</evidence>
<dbReference type="SMART" id="SM00490">
    <property type="entry name" value="HELICc"/>
    <property type="match status" value="1"/>
</dbReference>
<evidence type="ECO:0000256" key="11">
    <source>
        <dbReference type="ARBA" id="ARBA00023242"/>
    </source>
</evidence>
<comment type="function">
    <text evidence="1">ATP-binding RNA helicase involved in the biogenesis of 60S ribosomal subunits and is required for the normal formation of 25S and 5.8S rRNAs.</text>
</comment>
<evidence type="ECO:0000256" key="14">
    <source>
        <dbReference type="ARBA" id="ARBA00039616"/>
    </source>
</evidence>
<evidence type="ECO:0000256" key="9">
    <source>
        <dbReference type="ARBA" id="ARBA00022840"/>
    </source>
</evidence>
<keyword evidence="4" id="KW-0690">Ribosome biogenesis</keyword>
<dbReference type="GO" id="GO:0000463">
    <property type="term" value="P:maturation of LSU-rRNA from tricistronic rRNA transcript (SSU-rRNA, 5.8S rRNA, LSU-rRNA)"/>
    <property type="evidence" value="ECO:0007669"/>
    <property type="project" value="EnsemblFungi"/>
</dbReference>
<dbReference type="GO" id="GO:0033677">
    <property type="term" value="F:DNA/RNA helicase activity"/>
    <property type="evidence" value="ECO:0007669"/>
    <property type="project" value="EnsemblFungi"/>
</dbReference>
<feature type="region of interest" description="Disordered" evidence="17">
    <location>
        <begin position="505"/>
        <end position="546"/>
    </location>
</feature>
<dbReference type="AlphaFoldDB" id="A0A1E4TKN2"/>
<dbReference type="SMART" id="SM00487">
    <property type="entry name" value="DEXDc"/>
    <property type="match status" value="1"/>
</dbReference>
<evidence type="ECO:0000256" key="15">
    <source>
        <dbReference type="ARBA" id="ARBA00047984"/>
    </source>
</evidence>
<dbReference type="Gene3D" id="3.40.50.300">
    <property type="entry name" value="P-loop containing nucleotide triphosphate hydrolases"/>
    <property type="match status" value="2"/>
</dbReference>
<evidence type="ECO:0000256" key="13">
    <source>
        <dbReference type="ARBA" id="ARBA00039233"/>
    </source>
</evidence>
<feature type="domain" description="Helicase C-terminal" evidence="19">
    <location>
        <begin position="229"/>
        <end position="430"/>
    </location>
</feature>
<evidence type="ECO:0000256" key="10">
    <source>
        <dbReference type="ARBA" id="ARBA00022884"/>
    </source>
</evidence>
<evidence type="ECO:0000256" key="1">
    <source>
        <dbReference type="ARBA" id="ARBA00003706"/>
    </source>
</evidence>
<dbReference type="InterPro" id="IPR050079">
    <property type="entry name" value="DEAD_box_RNA_helicase"/>
</dbReference>
<evidence type="ECO:0000256" key="12">
    <source>
        <dbReference type="ARBA" id="ARBA00038041"/>
    </source>
</evidence>
<gene>
    <name evidence="21" type="ORF">CANCADRAFT_84541</name>
</gene>
<evidence type="ECO:0000313" key="21">
    <source>
        <dbReference type="EMBL" id="ODV92287.1"/>
    </source>
</evidence>
<dbReference type="PROSITE" id="PS51194">
    <property type="entry name" value="HELICASE_CTER"/>
    <property type="match status" value="1"/>
</dbReference>
<evidence type="ECO:0000313" key="22">
    <source>
        <dbReference type="Proteomes" id="UP000095023"/>
    </source>
</evidence>
<keyword evidence="9" id="KW-0067">ATP-binding</keyword>
<dbReference type="GO" id="GO:0005829">
    <property type="term" value="C:cytosol"/>
    <property type="evidence" value="ECO:0007669"/>
    <property type="project" value="TreeGrafter"/>
</dbReference>
<evidence type="ECO:0000256" key="6">
    <source>
        <dbReference type="ARBA" id="ARBA00022741"/>
    </source>
</evidence>
<accession>A0A1E4TKN2</accession>
<dbReference type="InterPro" id="IPR014014">
    <property type="entry name" value="RNA_helicase_DEAD_Q_motif"/>
</dbReference>
<dbReference type="GO" id="GO:0003724">
    <property type="term" value="F:RNA helicase activity"/>
    <property type="evidence" value="ECO:0007669"/>
    <property type="project" value="UniProtKB-EC"/>
</dbReference>
<keyword evidence="8" id="KW-0347">Helicase</keyword>
<dbReference type="GO" id="GO:0005730">
    <property type="term" value="C:nucleolus"/>
    <property type="evidence" value="ECO:0007669"/>
    <property type="project" value="UniProtKB-SubCell"/>
</dbReference>
<dbReference type="EC" id="3.6.4.13" evidence="3"/>
<comment type="catalytic activity">
    <reaction evidence="15">
        <text>ATP + H2O = ADP + phosphate + H(+)</text>
        <dbReference type="Rhea" id="RHEA:13065"/>
        <dbReference type="ChEBI" id="CHEBI:15377"/>
        <dbReference type="ChEBI" id="CHEBI:15378"/>
        <dbReference type="ChEBI" id="CHEBI:30616"/>
        <dbReference type="ChEBI" id="CHEBI:43474"/>
        <dbReference type="ChEBI" id="CHEBI:456216"/>
        <dbReference type="EC" id="3.6.4.13"/>
    </reaction>
</comment>
<comment type="similarity">
    <text evidence="12">Belongs to the DEAD box helicase family. DDX56/DBP9 subfamily.</text>
</comment>
<dbReference type="InterPro" id="IPR011545">
    <property type="entry name" value="DEAD/DEAH_box_helicase_dom"/>
</dbReference>
<dbReference type="GO" id="GO:0005524">
    <property type="term" value="F:ATP binding"/>
    <property type="evidence" value="ECO:0007669"/>
    <property type="project" value="UniProtKB-KW"/>
</dbReference>
<evidence type="ECO:0000256" key="7">
    <source>
        <dbReference type="ARBA" id="ARBA00022801"/>
    </source>
</evidence>
<feature type="compositionally biased region" description="Basic residues" evidence="17">
    <location>
        <begin position="518"/>
        <end position="536"/>
    </location>
</feature>
<dbReference type="PANTHER" id="PTHR47959:SF21">
    <property type="entry name" value="DEAD-BOX HELICASE 56"/>
    <property type="match status" value="1"/>
</dbReference>
<evidence type="ECO:0000256" key="17">
    <source>
        <dbReference type="SAM" id="MobiDB-lite"/>
    </source>
</evidence>
<dbReference type="InterPro" id="IPR027417">
    <property type="entry name" value="P-loop_NTPase"/>
</dbReference>
<keyword evidence="11" id="KW-0539">Nucleus</keyword>
<dbReference type="PROSITE" id="PS51195">
    <property type="entry name" value="Q_MOTIF"/>
    <property type="match status" value="1"/>
</dbReference>
<evidence type="ECO:0000256" key="16">
    <source>
        <dbReference type="PROSITE-ProRule" id="PRU00552"/>
    </source>
</evidence>
<dbReference type="Proteomes" id="UP000095023">
    <property type="component" value="Unassembled WGS sequence"/>
</dbReference>
<dbReference type="OrthoDB" id="1191041at2759"/>
<dbReference type="PROSITE" id="PS51192">
    <property type="entry name" value="HELICASE_ATP_BIND_1"/>
    <property type="match status" value="1"/>
</dbReference>
<name>A0A1E4TKN2_9ASCO</name>
<keyword evidence="22" id="KW-1185">Reference proteome</keyword>
<dbReference type="Pfam" id="PF00270">
    <property type="entry name" value="DEAD"/>
    <property type="match status" value="1"/>
</dbReference>
<organism evidence="21 22">
    <name type="scientific">Tortispora caseinolytica NRRL Y-17796</name>
    <dbReference type="NCBI Taxonomy" id="767744"/>
    <lineage>
        <taxon>Eukaryota</taxon>
        <taxon>Fungi</taxon>
        <taxon>Dikarya</taxon>
        <taxon>Ascomycota</taxon>
        <taxon>Saccharomycotina</taxon>
        <taxon>Trigonopsidomycetes</taxon>
        <taxon>Trigonopsidales</taxon>
        <taxon>Trigonopsidaceae</taxon>
        <taxon>Tortispora</taxon>
    </lineage>
</organism>
<feature type="compositionally biased region" description="Basic and acidic residues" evidence="17">
    <location>
        <begin position="537"/>
        <end position="546"/>
    </location>
</feature>
<evidence type="ECO:0000256" key="8">
    <source>
        <dbReference type="ARBA" id="ARBA00022806"/>
    </source>
</evidence>
<feature type="domain" description="DEAD-box RNA helicase Q" evidence="20">
    <location>
        <begin position="10"/>
        <end position="39"/>
    </location>
</feature>
<dbReference type="CDD" id="cd18787">
    <property type="entry name" value="SF2_C_DEAD"/>
    <property type="match status" value="1"/>
</dbReference>
<sequence>MASVDDEEVPSFSDLLLDKRVHEALTGPLGFEKPTLVQSKAIPIALQGSNIIARAQTGSGKTAAYLAPVLHQLLRHPSNIPGTRALIIVPSKELAAQVTRMAIALAVFCDFKVTNIVQNVAEEVQRALLADAPEIIVSTPSRAVERLNDGSLDLSDLICFVIDEADLVLSYGYEDDLLILSRKIPNTVQTWLMSATLSQEMDMLKKIFIPEGARVATLKLENEKAASESLVQYYVKCSEYDKYVLAYVIFKLRLIKGKTLVFVNNIERSYHLKLYLEQFGIKATVLNSELPVNSRLHIVEQFNKSAFHILIATDELIMSDGAGKVKTGKKTAKANADYGVSRGIDFQNVAFVFNFDLPTTAKAYTHRIGRTARAGQSGTALSFVVPKAEWGKHKQSSLASARKDEKVLVRILRDHGESLQPYEFNMSQVNSFKYRVQDAFRAITPAAIRDGRIRELRNELLANEKLQRHFEENPDDLEGIKHDAQMLSARSQPHLKHVPDYLLPGGSKPMKIKQGQIKFHKSGRVNKRGASRKPRRSKDPLKSKRL</sequence>
<evidence type="ECO:0000259" key="18">
    <source>
        <dbReference type="PROSITE" id="PS51192"/>
    </source>
</evidence>
<protein>
    <recommendedName>
        <fullName evidence="13">ATP-dependent RNA helicase DBP9</fullName>
        <ecNumber evidence="3">3.6.4.13</ecNumber>
    </recommendedName>
    <alternativeName>
        <fullName evidence="14">ATP-dependent RNA helicase dbp9</fullName>
    </alternativeName>
</protein>
<evidence type="ECO:0000256" key="5">
    <source>
        <dbReference type="ARBA" id="ARBA00022552"/>
    </source>
</evidence>
<comment type="subcellular location">
    <subcellularLocation>
        <location evidence="2">Nucleus</location>
        <location evidence="2">Nucleolus</location>
    </subcellularLocation>
</comment>
<dbReference type="GO" id="GO:0016787">
    <property type="term" value="F:hydrolase activity"/>
    <property type="evidence" value="ECO:0007669"/>
    <property type="project" value="UniProtKB-KW"/>
</dbReference>
<feature type="short sequence motif" description="Q motif" evidence="16">
    <location>
        <begin position="10"/>
        <end position="39"/>
    </location>
</feature>
<proteinExistence type="inferred from homology"/>
<keyword evidence="7" id="KW-0378">Hydrolase</keyword>
<feature type="domain" description="Helicase ATP-binding" evidence="18">
    <location>
        <begin position="42"/>
        <end position="215"/>
    </location>
</feature>
<keyword evidence="10" id="KW-0694">RNA-binding</keyword>
<dbReference type="InterPro" id="IPR014001">
    <property type="entry name" value="Helicase_ATP-bd"/>
</dbReference>
<evidence type="ECO:0000256" key="3">
    <source>
        <dbReference type="ARBA" id="ARBA00012552"/>
    </source>
</evidence>
<evidence type="ECO:0000259" key="20">
    <source>
        <dbReference type="PROSITE" id="PS51195"/>
    </source>
</evidence>
<keyword evidence="5" id="KW-0698">rRNA processing</keyword>
<reference evidence="22" key="1">
    <citation type="submission" date="2016-02" db="EMBL/GenBank/DDBJ databases">
        <title>Comparative genomics of biotechnologically important yeasts.</title>
        <authorList>
            <consortium name="DOE Joint Genome Institute"/>
            <person name="Riley R."/>
            <person name="Haridas S."/>
            <person name="Wolfe K.H."/>
            <person name="Lopes M.R."/>
            <person name="Hittinger C.T."/>
            <person name="Goker M."/>
            <person name="Salamov A."/>
            <person name="Wisecaver J."/>
            <person name="Long T.M."/>
            <person name="Aerts A.L."/>
            <person name="Barry K."/>
            <person name="Choi C."/>
            <person name="Clum A."/>
            <person name="Coughlan A.Y."/>
            <person name="Deshpande S."/>
            <person name="Douglass A.P."/>
            <person name="Hanson S.J."/>
            <person name="Klenk H.-P."/>
            <person name="Labutti K."/>
            <person name="Lapidus A."/>
            <person name="Lindquist E."/>
            <person name="Lipzen A."/>
            <person name="Meier-Kolthoff J.P."/>
            <person name="Ohm R.A."/>
            <person name="Otillar R.P."/>
            <person name="Pangilinan J."/>
            <person name="Peng Y."/>
            <person name="Rokas A."/>
            <person name="Rosa C.A."/>
            <person name="Scheuner C."/>
            <person name="Sibirny A.A."/>
            <person name="Slot J.C."/>
            <person name="Stielow J.B."/>
            <person name="Sun H."/>
            <person name="Kurtzman C.P."/>
            <person name="Blackwell M."/>
            <person name="Jeffries T.W."/>
            <person name="Grigoriev I.V."/>
        </authorList>
    </citation>
    <scope>NUCLEOTIDE SEQUENCE [LARGE SCALE GENOMIC DNA]</scope>
    <source>
        <strain evidence="22">NRRL Y-17796</strain>
    </source>
</reference>
<dbReference type="GO" id="GO:0003678">
    <property type="term" value="F:DNA helicase activity"/>
    <property type="evidence" value="ECO:0007669"/>
    <property type="project" value="EnsemblFungi"/>
</dbReference>
<dbReference type="Pfam" id="PF00271">
    <property type="entry name" value="Helicase_C"/>
    <property type="match status" value="1"/>
</dbReference>
<dbReference type="FunFam" id="3.40.50.300:FF:001046">
    <property type="entry name" value="Probable ATP-dependent RNA helicase ddx56"/>
    <property type="match status" value="1"/>
</dbReference>